<protein>
    <submittedName>
        <fullName evidence="1">Uncharacterized protein</fullName>
    </submittedName>
</protein>
<keyword evidence="2" id="KW-1185">Reference proteome</keyword>
<dbReference type="AlphaFoldDB" id="A0A6G0U7W6"/>
<gene>
    <name evidence="1" type="ORF">AGLY_000586</name>
</gene>
<comment type="caution">
    <text evidence="1">The sequence shown here is derived from an EMBL/GenBank/DDBJ whole genome shotgun (WGS) entry which is preliminary data.</text>
</comment>
<name>A0A6G0U7W6_APHGL</name>
<sequence>MLQFQNSGMVSDGKVNILGVLSKSKFLTKSIFLYDRNSKTNHCKYLSRNDNDLSSNELKYFLSYSDSKIIRILKHNFFLLAFEVQILTKICQNHINICKLYVADKSSPFRIVFPFSYTMIPIIGFKFNTSIIVTYYIAERYSLNHSFFLLWCPRTAFTHFQLTTKSLCVYVSTCVCRYIHKRVVIQIVCATTTIFDLLHYY</sequence>
<accession>A0A6G0U7W6</accession>
<reference evidence="1 2" key="1">
    <citation type="submission" date="2019-08" db="EMBL/GenBank/DDBJ databases">
        <title>The genome of the soybean aphid Biotype 1, its phylome, world population structure and adaptation to the North American continent.</title>
        <authorList>
            <person name="Giordano R."/>
            <person name="Donthu R.K."/>
            <person name="Hernandez A.G."/>
            <person name="Wright C.L."/>
            <person name="Zimin A.V."/>
        </authorList>
    </citation>
    <scope>NUCLEOTIDE SEQUENCE [LARGE SCALE GENOMIC DNA]</scope>
    <source>
        <tissue evidence="1">Whole aphids</tissue>
    </source>
</reference>
<proteinExistence type="predicted"/>
<dbReference type="EMBL" id="VYZN01000001">
    <property type="protein sequence ID" value="KAE9545043.1"/>
    <property type="molecule type" value="Genomic_DNA"/>
</dbReference>
<evidence type="ECO:0000313" key="2">
    <source>
        <dbReference type="Proteomes" id="UP000475862"/>
    </source>
</evidence>
<dbReference type="Proteomes" id="UP000475862">
    <property type="component" value="Unassembled WGS sequence"/>
</dbReference>
<evidence type="ECO:0000313" key="1">
    <source>
        <dbReference type="EMBL" id="KAE9545043.1"/>
    </source>
</evidence>
<organism evidence="1 2">
    <name type="scientific">Aphis glycines</name>
    <name type="common">Soybean aphid</name>
    <dbReference type="NCBI Taxonomy" id="307491"/>
    <lineage>
        <taxon>Eukaryota</taxon>
        <taxon>Metazoa</taxon>
        <taxon>Ecdysozoa</taxon>
        <taxon>Arthropoda</taxon>
        <taxon>Hexapoda</taxon>
        <taxon>Insecta</taxon>
        <taxon>Pterygota</taxon>
        <taxon>Neoptera</taxon>
        <taxon>Paraneoptera</taxon>
        <taxon>Hemiptera</taxon>
        <taxon>Sternorrhyncha</taxon>
        <taxon>Aphidomorpha</taxon>
        <taxon>Aphidoidea</taxon>
        <taxon>Aphididae</taxon>
        <taxon>Aphidini</taxon>
        <taxon>Aphis</taxon>
        <taxon>Aphis</taxon>
    </lineage>
</organism>